<name>A0A3M8DPV2_9BACL</name>
<dbReference type="PANTHER" id="PTHR34975">
    <property type="entry name" value="SPORE GERMINATION PROTEIN A2"/>
    <property type="match status" value="1"/>
</dbReference>
<accession>A0A3M8DPV2</accession>
<feature type="transmembrane region" description="Helical" evidence="8">
    <location>
        <begin position="151"/>
        <end position="170"/>
    </location>
</feature>
<comment type="subcellular location">
    <subcellularLocation>
        <location evidence="1">Membrane</location>
        <topology evidence="1">Multi-pass membrane protein</topology>
    </subcellularLocation>
</comment>
<dbReference type="NCBIfam" id="TIGR00912">
    <property type="entry name" value="2A0309"/>
    <property type="match status" value="1"/>
</dbReference>
<feature type="transmembrane region" description="Helical" evidence="8">
    <location>
        <begin position="120"/>
        <end position="139"/>
    </location>
</feature>
<evidence type="ECO:0000256" key="3">
    <source>
        <dbReference type="ARBA" id="ARBA00022448"/>
    </source>
</evidence>
<dbReference type="GO" id="GO:0009847">
    <property type="term" value="P:spore germination"/>
    <property type="evidence" value="ECO:0007669"/>
    <property type="project" value="InterPro"/>
</dbReference>
<evidence type="ECO:0000256" key="2">
    <source>
        <dbReference type="ARBA" id="ARBA00007998"/>
    </source>
</evidence>
<evidence type="ECO:0000313" key="9">
    <source>
        <dbReference type="EMBL" id="RNB89465.1"/>
    </source>
</evidence>
<evidence type="ECO:0000256" key="8">
    <source>
        <dbReference type="SAM" id="Phobius"/>
    </source>
</evidence>
<comment type="similarity">
    <text evidence="2">Belongs to the amino acid-polyamine-organocation (APC) superfamily. Spore germination protein (SGP) (TC 2.A.3.9) family.</text>
</comment>
<keyword evidence="4" id="KW-0309">Germination</keyword>
<evidence type="ECO:0000256" key="5">
    <source>
        <dbReference type="ARBA" id="ARBA00022692"/>
    </source>
</evidence>
<keyword evidence="3" id="KW-0813">Transport</keyword>
<sequence length="369" mass="41503">MSPLITNHTINARQFMILVTLYGIGDSILYIPEMLATDSGQDAWIASGIGFIDSFLFAYLFGKLGSRFAGATFIQYSEILLGKWLGKLISVIFILFIFIDTILMLYEIGDFLLTQFIPRTPIQAIIIIFLCITMQGTRVGVGPLVRASEIFIPWATILLIILGVALLPQINVDRLFPIFEHGLSTLWKSNAQQIGFMSEFAILLMIFANIDRPHQGTKAFILGALLSNLVLFVLTLLAILVLGAELTTKQIYPGFILATRIDVGHFFTRLEAMLATIWFITIFVKTTICFYATTVGVTQLLQLDDHRSLILPLGVLMVPCTLLFVPNNTYYEAVISPFWTYYAFINGVLLPLLLLLIAIFWTRRQRQNL</sequence>
<dbReference type="RefSeq" id="WP_122917720.1">
    <property type="nucleotide sequence ID" value="NZ_RHHQ01000008.1"/>
</dbReference>
<keyword evidence="10" id="KW-1185">Reference proteome</keyword>
<keyword evidence="5 8" id="KW-0812">Transmembrane</keyword>
<comment type="caution">
    <text evidence="9">The sequence shown here is derived from an EMBL/GenBank/DDBJ whole genome shotgun (WGS) entry which is preliminary data.</text>
</comment>
<dbReference type="InterPro" id="IPR004761">
    <property type="entry name" value="Spore_GerAB"/>
</dbReference>
<dbReference type="Proteomes" id="UP000271031">
    <property type="component" value="Unassembled WGS sequence"/>
</dbReference>
<dbReference type="EMBL" id="RHHQ01000008">
    <property type="protein sequence ID" value="RNB89465.1"/>
    <property type="molecule type" value="Genomic_DNA"/>
</dbReference>
<keyword evidence="6 8" id="KW-1133">Transmembrane helix</keyword>
<dbReference type="Pfam" id="PF03845">
    <property type="entry name" value="Spore_permease"/>
    <property type="match status" value="1"/>
</dbReference>
<feature type="transmembrane region" description="Helical" evidence="8">
    <location>
        <begin position="309"/>
        <end position="326"/>
    </location>
</feature>
<feature type="transmembrane region" description="Helical" evidence="8">
    <location>
        <begin position="275"/>
        <end position="297"/>
    </location>
</feature>
<proteinExistence type="inferred from homology"/>
<feature type="transmembrane region" description="Helical" evidence="8">
    <location>
        <begin position="190"/>
        <end position="208"/>
    </location>
</feature>
<feature type="transmembrane region" description="Helical" evidence="8">
    <location>
        <begin position="220"/>
        <end position="244"/>
    </location>
</feature>
<feature type="transmembrane region" description="Helical" evidence="8">
    <location>
        <begin position="43"/>
        <end position="64"/>
    </location>
</feature>
<dbReference type="AlphaFoldDB" id="A0A3M8DPV2"/>
<evidence type="ECO:0000256" key="7">
    <source>
        <dbReference type="ARBA" id="ARBA00023136"/>
    </source>
</evidence>
<gene>
    <name evidence="9" type="ORF">EDM56_09700</name>
</gene>
<evidence type="ECO:0000256" key="4">
    <source>
        <dbReference type="ARBA" id="ARBA00022544"/>
    </source>
</evidence>
<dbReference type="GO" id="GO:0016020">
    <property type="term" value="C:membrane"/>
    <property type="evidence" value="ECO:0007669"/>
    <property type="project" value="UniProtKB-SubCell"/>
</dbReference>
<evidence type="ECO:0000256" key="1">
    <source>
        <dbReference type="ARBA" id="ARBA00004141"/>
    </source>
</evidence>
<dbReference type="PANTHER" id="PTHR34975:SF2">
    <property type="entry name" value="SPORE GERMINATION PROTEIN A2"/>
    <property type="match status" value="1"/>
</dbReference>
<organism evidence="9 10">
    <name type="scientific">Brevibacillus fluminis</name>
    <dbReference type="NCBI Taxonomy" id="511487"/>
    <lineage>
        <taxon>Bacteria</taxon>
        <taxon>Bacillati</taxon>
        <taxon>Bacillota</taxon>
        <taxon>Bacilli</taxon>
        <taxon>Bacillales</taxon>
        <taxon>Paenibacillaceae</taxon>
        <taxon>Brevibacillus</taxon>
    </lineage>
</organism>
<reference evidence="9 10" key="1">
    <citation type="submission" date="2018-10" db="EMBL/GenBank/DDBJ databases">
        <title>Phylogenomics of Brevibacillus.</title>
        <authorList>
            <person name="Dunlap C."/>
        </authorList>
    </citation>
    <scope>NUCLEOTIDE SEQUENCE [LARGE SCALE GENOMIC DNA]</scope>
    <source>
        <strain evidence="9 10">JCM 15716</strain>
    </source>
</reference>
<protein>
    <submittedName>
        <fullName evidence="9">Spore gernimation protein</fullName>
    </submittedName>
</protein>
<dbReference type="OrthoDB" id="2078716at2"/>
<evidence type="ECO:0000256" key="6">
    <source>
        <dbReference type="ARBA" id="ARBA00022989"/>
    </source>
</evidence>
<feature type="transmembrane region" description="Helical" evidence="8">
    <location>
        <begin position="338"/>
        <end position="361"/>
    </location>
</feature>
<evidence type="ECO:0000313" key="10">
    <source>
        <dbReference type="Proteomes" id="UP000271031"/>
    </source>
</evidence>
<feature type="transmembrane region" description="Helical" evidence="8">
    <location>
        <begin position="12"/>
        <end position="31"/>
    </location>
</feature>
<feature type="transmembrane region" description="Helical" evidence="8">
    <location>
        <begin position="84"/>
        <end position="108"/>
    </location>
</feature>
<keyword evidence="7 8" id="KW-0472">Membrane</keyword>